<feature type="transmembrane region" description="Helical" evidence="1">
    <location>
        <begin position="28"/>
        <end position="47"/>
    </location>
</feature>
<name>A0A840LFB4_9BURK</name>
<comment type="caution">
    <text evidence="2">The sequence shown here is derived from an EMBL/GenBank/DDBJ whole genome shotgun (WGS) entry which is preliminary data.</text>
</comment>
<evidence type="ECO:0000313" key="3">
    <source>
        <dbReference type="Proteomes" id="UP000562027"/>
    </source>
</evidence>
<dbReference type="RefSeq" id="WP_184301570.1">
    <property type="nucleotide sequence ID" value="NZ_JACHLP010000006.1"/>
</dbReference>
<dbReference type="Proteomes" id="UP000562027">
    <property type="component" value="Unassembled WGS sequence"/>
</dbReference>
<evidence type="ECO:0000313" key="2">
    <source>
        <dbReference type="EMBL" id="MBB4844739.1"/>
    </source>
</evidence>
<dbReference type="AlphaFoldDB" id="A0A840LFB4"/>
<organism evidence="2 3">
    <name type="scientific">Roseateles oligotrophus</name>
    <dbReference type="NCBI Taxonomy" id="1769250"/>
    <lineage>
        <taxon>Bacteria</taxon>
        <taxon>Pseudomonadati</taxon>
        <taxon>Pseudomonadota</taxon>
        <taxon>Betaproteobacteria</taxon>
        <taxon>Burkholderiales</taxon>
        <taxon>Sphaerotilaceae</taxon>
        <taxon>Roseateles</taxon>
    </lineage>
</organism>
<protein>
    <submittedName>
        <fullName evidence="2">General secretion pathway protein M</fullName>
    </submittedName>
</protein>
<sequence>MSAPLKSWQQTAAPLKAHWQTLGERERFMLKLAAAALGLLLLWLIAVQPALRVLRQSPAQLEAVDLQLQEMQALAQEAAELRGIAPVPAAQAAQALQAASEHLGKDARLSITGDRAVLSINGVSSEALQAWLGEVRSAARARPVEAQLQRGPKGYAGSITLSIAGMNG</sequence>
<dbReference type="GO" id="GO:0015628">
    <property type="term" value="P:protein secretion by the type II secretion system"/>
    <property type="evidence" value="ECO:0007669"/>
    <property type="project" value="InterPro"/>
</dbReference>
<gene>
    <name evidence="2" type="ORF">HNP55_003283</name>
</gene>
<accession>A0A840LFB4</accession>
<reference evidence="2 3" key="1">
    <citation type="submission" date="2020-08" db="EMBL/GenBank/DDBJ databases">
        <title>Functional genomics of gut bacteria from endangered species of beetles.</title>
        <authorList>
            <person name="Carlos-Shanley C."/>
        </authorList>
    </citation>
    <scope>NUCLEOTIDE SEQUENCE [LARGE SCALE GENOMIC DNA]</scope>
    <source>
        <strain evidence="2 3">S00239</strain>
    </source>
</reference>
<keyword evidence="1" id="KW-1133">Transmembrane helix</keyword>
<dbReference type="InterPro" id="IPR007690">
    <property type="entry name" value="T2SS_GspM"/>
</dbReference>
<keyword evidence="3" id="KW-1185">Reference proteome</keyword>
<dbReference type="GO" id="GO:0015627">
    <property type="term" value="C:type II protein secretion system complex"/>
    <property type="evidence" value="ECO:0007669"/>
    <property type="project" value="InterPro"/>
</dbReference>
<keyword evidence="1" id="KW-0472">Membrane</keyword>
<dbReference type="EMBL" id="JACHLP010000006">
    <property type="protein sequence ID" value="MBB4844739.1"/>
    <property type="molecule type" value="Genomic_DNA"/>
</dbReference>
<dbReference type="Pfam" id="PF04612">
    <property type="entry name" value="T2SSM"/>
    <property type="match status" value="1"/>
</dbReference>
<proteinExistence type="predicted"/>
<evidence type="ECO:0000256" key="1">
    <source>
        <dbReference type="SAM" id="Phobius"/>
    </source>
</evidence>
<keyword evidence="1" id="KW-0812">Transmembrane</keyword>